<evidence type="ECO:0000256" key="6">
    <source>
        <dbReference type="PROSITE-ProRule" id="PRU01398"/>
    </source>
</evidence>
<feature type="region of interest" description="Disordered" evidence="7">
    <location>
        <begin position="595"/>
        <end position="618"/>
    </location>
</feature>
<keyword evidence="6" id="KW-0832">Ubl conjugation</keyword>
<feature type="active site" description="Glycyl thioester intermediate" evidence="6">
    <location>
        <position position="1471"/>
    </location>
</feature>
<reference evidence="9 10" key="1">
    <citation type="submission" date="2016-10" db="EMBL/GenBank/DDBJ databases">
        <title>Comparative genome analysis of multiple Pseudomonas spp. focuses on biocontrol and plant growth promoting traits.</title>
        <authorList>
            <person name="Tao X.-Y."/>
            <person name="Taylor C.G."/>
        </authorList>
    </citation>
    <scope>NUCLEOTIDE SEQUENCE [LARGE SCALE GENOMIC DNA]</scope>
    <source>
        <strain evidence="9 10">28B5</strain>
    </source>
</reference>
<dbReference type="EC" id="2.3.2.27" evidence="2"/>
<accession>A0A423M820</accession>
<comment type="caution">
    <text evidence="9">The sequence shown here is derived from an EMBL/GenBank/DDBJ whole genome shotgun (WGS) entry which is preliminary data.</text>
</comment>
<dbReference type="PANTHER" id="PTHR48051">
    <property type="match status" value="1"/>
</dbReference>
<dbReference type="InterPro" id="IPR046673">
    <property type="entry name" value="ToxA_N"/>
</dbReference>
<dbReference type="GO" id="GO:0061630">
    <property type="term" value="F:ubiquitin protein ligase activity"/>
    <property type="evidence" value="ECO:0007669"/>
    <property type="project" value="UniProtKB-EC"/>
</dbReference>
<dbReference type="Pfam" id="PF20178">
    <property type="entry name" value="ToxA_N"/>
    <property type="match status" value="1"/>
</dbReference>
<dbReference type="OrthoDB" id="1467561at2"/>
<dbReference type="SUPFAM" id="SSF52058">
    <property type="entry name" value="L domain-like"/>
    <property type="match status" value="1"/>
</dbReference>
<evidence type="ECO:0000313" key="10">
    <source>
        <dbReference type="Proteomes" id="UP000285378"/>
    </source>
</evidence>
<evidence type="ECO:0000259" key="8">
    <source>
        <dbReference type="PROSITE" id="PS52053"/>
    </source>
</evidence>
<evidence type="ECO:0000256" key="7">
    <source>
        <dbReference type="SAM" id="MobiDB-lite"/>
    </source>
</evidence>
<proteinExistence type="inferred from homology"/>
<dbReference type="EMBL" id="MOBX01000015">
    <property type="protein sequence ID" value="RON78325.1"/>
    <property type="molecule type" value="Genomic_DNA"/>
</dbReference>
<evidence type="ECO:0000256" key="4">
    <source>
        <dbReference type="ARBA" id="ARBA00022737"/>
    </source>
</evidence>
<dbReference type="PROSITE" id="PS52053">
    <property type="entry name" value="NEL"/>
    <property type="match status" value="1"/>
</dbReference>
<dbReference type="Pfam" id="PF14496">
    <property type="entry name" value="NEL"/>
    <property type="match status" value="1"/>
</dbReference>
<evidence type="ECO:0000313" key="9">
    <source>
        <dbReference type="EMBL" id="RON78325.1"/>
    </source>
</evidence>
<dbReference type="Gene3D" id="3.80.10.10">
    <property type="entry name" value="Ribonuclease Inhibitor"/>
    <property type="match status" value="1"/>
</dbReference>
<feature type="domain" description="NEL" evidence="8">
    <location>
        <begin position="1375"/>
        <end position="1692"/>
    </location>
</feature>
<dbReference type="InterPro" id="IPR029487">
    <property type="entry name" value="NEL_dom"/>
</dbReference>
<dbReference type="GO" id="GO:0005737">
    <property type="term" value="C:cytoplasm"/>
    <property type="evidence" value="ECO:0007669"/>
    <property type="project" value="TreeGrafter"/>
</dbReference>
<organism evidence="9 10">
    <name type="scientific">Pseudomonas fluorescens</name>
    <dbReference type="NCBI Taxonomy" id="294"/>
    <lineage>
        <taxon>Bacteria</taxon>
        <taxon>Pseudomonadati</taxon>
        <taxon>Pseudomonadota</taxon>
        <taxon>Gammaproteobacteria</taxon>
        <taxon>Pseudomonadales</taxon>
        <taxon>Pseudomonadaceae</taxon>
        <taxon>Pseudomonas</taxon>
    </lineage>
</organism>
<dbReference type="GO" id="GO:0016567">
    <property type="term" value="P:protein ubiquitination"/>
    <property type="evidence" value="ECO:0007669"/>
    <property type="project" value="InterPro"/>
</dbReference>
<keyword evidence="5" id="KW-0843">Virulence</keyword>
<comment type="similarity">
    <text evidence="6">Belongs to the LRR-containing bacterial E3 ligase family.</text>
</comment>
<name>A0A423M820_PSEFL</name>
<keyword evidence="6" id="KW-1035">Host cytoplasm</keyword>
<comment type="catalytic activity">
    <reaction evidence="1">
        <text>S-ubiquitinyl-[E2 ubiquitin-conjugating enzyme]-L-cysteine + [acceptor protein]-L-lysine = [E2 ubiquitin-conjugating enzyme]-L-cysteine + N(6)-ubiquitinyl-[acceptor protein]-L-lysine.</text>
        <dbReference type="EC" id="2.3.2.27"/>
    </reaction>
</comment>
<feature type="compositionally biased region" description="Basic residues" evidence="7">
    <location>
        <begin position="601"/>
        <end position="610"/>
    </location>
</feature>
<keyword evidence="3" id="KW-0433">Leucine-rich repeat</keyword>
<keyword evidence="6" id="KW-0964">Secreted</keyword>
<dbReference type="GO" id="GO:0005576">
    <property type="term" value="C:extracellular region"/>
    <property type="evidence" value="ECO:0007669"/>
    <property type="project" value="UniProtKB-UniRule"/>
</dbReference>
<evidence type="ECO:0000256" key="3">
    <source>
        <dbReference type="ARBA" id="ARBA00022614"/>
    </source>
</evidence>
<evidence type="ECO:0000256" key="5">
    <source>
        <dbReference type="ARBA" id="ARBA00023026"/>
    </source>
</evidence>
<evidence type="ECO:0000256" key="1">
    <source>
        <dbReference type="ARBA" id="ARBA00000900"/>
    </source>
</evidence>
<dbReference type="InterPro" id="IPR032675">
    <property type="entry name" value="LRR_dom_sf"/>
</dbReference>
<sequence>MSDSCMPADTPDKGRHYDFIASAVDDSFKTATVDRGLALAAMPLNGQAWYTSAPSAYLEKLKAANLKAWASQNQVDRLLEKVDLVTFATSLLQAKLKERHGIETTTKTGCDTDIERIWLRLYMPKDQPWYTRDFADWATARTVSLLEAALHNFARHETVASGSDFISKPDKIGNFDVLPIKQKMSVSQFQALCRELDIGAQYKKHLESHLLPDEPVATAVLKHKVTLSQKDALAVAAHIALLTNDIEYDAYKMLLALADGQTRLTLNGRRLQSCDLSMLGTRLTGILLLIPAVRDSRGINRLIAYLPNDPDHPLKEYPSPQAFSEELARQLRENRVVAATKQSYQQYFSQFVDQKQRGHFFAELEQRLFIVRYHKKADATDSLPAWRKDNVAKPQLQLQHLPLSADYWTHAYQQKLNKILNDARELAVSTADADSKARWAWWDNFKKIVSDIFNAVLLIVTPFVPGLGELMMGYTIYQITTDVIEGLVDLAEGLWTELGEHVIGVVTSLIELVAFAAGAKIGNTFKLKLSPLVEGMKPVQLPNGKPALWHPDLAPYEQKKLNLPALSRPDRLGLHQSGKETLLALEGKLYSVEKASTHPASRTHRIKHPSRPNAYRPKIEHNDHGAWLHEAENPHDWDEQTLMPRLGHQAERFSPAELEQIRICSGTDTAALRQMHSDNAAPPPLLADTLKHFSAYDDVRLASEHIRKGQPIDAQAVWFEPIPTSLPGWPPERALRVFASDDLRGYSRQYGNHNATPAQTLDISHADLNAGRLPERLAGFLDDADSAAMLGRDVPPARRAQALRERLADAVQARQGEVAERMYQAGERTDKADIRVVQQTFPKLPLTLAEKLLSQASPVELQRIANEDRLPLRLKTQARELDFEASATRAFEGFYHPQRLGPDTERLALNALKFHTDSFADLRIEVREGTYDGALRCSVGTEDAGQVRRLIRNEHGQYEVLDANNRSLRAAGDFYQAILDALPADKRTALGQSGRHGQQLKTWIMEKALTPGERRTLLAEPPVRPVPPLETEVLVRGWPRFFGSSTAEQRIKRLYPKMNDREVATYIRSLKTKGDGNPDQAIKRLENERKALRDTLQQWRDSYPASVDSSGEPIFGASIEFMQDGGRFLEERLLESFERKSAIFGAHNEHPEQGYILDLSSELARPNLDRWWSDLRKRPGIKQHLDQITALKLDNARFSAGDSGLLNDFAQLRQLSARQCELTDIPPALGRMRQLQALDLTNNRIRLTAGAREPLGGLIRLQTLTLDGNPLGQAPNVGRMYRLRELNLANSKIQTWPEGLFKVGDVNRQRPRGFALDMRDCPIRTLPEVTPGSDQAFVLSRARFDTALLSDADRIRYGNYRESLGFARQQAFSQAVKDEIAYWRSFPDETTDYSSSAYRKYREESWQDVMAEPGSADFFSIIRKQRESNDYQSDKSRRQLTRRVWELIDAVALDSELREELFKESLDPKSCEDGGAQQFNIMGMKVLVSKAYAESTSARALDNKLVRLARSAARLNLVAEAARIEVQQQRQQNAITPRDPRTPAPDEVEVHLAYQTGLATRLELPWQSEGMLYQERSGVTQAKINAAYDSIIAREEGDGLVDAMIELHGDPFWKRHLDRTHPTQSSIDEELFTRKREQIEELRLAQSEWANPTPETRMSRLQRQMESLANQLGVPQLQVFSGHPMSDVEYNRLLINASRDRYALARRWTREAMENAGL</sequence>
<keyword evidence="4" id="KW-0677">Repeat</keyword>
<keyword evidence="6" id="KW-0833">Ubl conjugation pathway</keyword>
<gene>
    <name evidence="9" type="ORF">BK670_24140</name>
</gene>
<dbReference type="Proteomes" id="UP000285378">
    <property type="component" value="Unassembled WGS sequence"/>
</dbReference>
<dbReference type="Gene3D" id="1.20.58.360">
    <property type="entry name" value="Shigella T3SS effector IpaH defines"/>
    <property type="match status" value="1"/>
</dbReference>
<evidence type="ECO:0000256" key="2">
    <source>
        <dbReference type="ARBA" id="ARBA00012483"/>
    </source>
</evidence>
<dbReference type="RefSeq" id="WP_123453852.1">
    <property type="nucleotide sequence ID" value="NZ_MOBX01000015.1"/>
</dbReference>
<protein>
    <recommendedName>
        <fullName evidence="2">RING-type E3 ubiquitin transferase</fullName>
        <ecNumber evidence="2">2.3.2.27</ecNumber>
    </recommendedName>
</protein>
<keyword evidence="6" id="KW-0808">Transferase</keyword>
<dbReference type="InterPro" id="IPR050216">
    <property type="entry name" value="LRR_domain-containing"/>
</dbReference>
<dbReference type="PANTHER" id="PTHR48051:SF1">
    <property type="entry name" value="RAS SUPPRESSOR PROTEIN 1"/>
    <property type="match status" value="1"/>
</dbReference>
<comment type="PTM">
    <text evidence="6">Ubiquitinated in the presence of host E1 ubiquitin-activating enzyme, E2 ubiquitin-conjugating enzyme and ubiquitin.</text>
</comment>